<accession>A0ACB9QUG2</accession>
<protein>
    <submittedName>
        <fullName evidence="1">Uncharacterized protein</fullName>
    </submittedName>
</protein>
<name>A0ACB9QUG2_9MYRT</name>
<dbReference type="EMBL" id="CM042884">
    <property type="protein sequence ID" value="KAI4370290.1"/>
    <property type="molecule type" value="Genomic_DNA"/>
</dbReference>
<organism evidence="1 2">
    <name type="scientific">Melastoma candidum</name>
    <dbReference type="NCBI Taxonomy" id="119954"/>
    <lineage>
        <taxon>Eukaryota</taxon>
        <taxon>Viridiplantae</taxon>
        <taxon>Streptophyta</taxon>
        <taxon>Embryophyta</taxon>
        <taxon>Tracheophyta</taxon>
        <taxon>Spermatophyta</taxon>
        <taxon>Magnoliopsida</taxon>
        <taxon>eudicotyledons</taxon>
        <taxon>Gunneridae</taxon>
        <taxon>Pentapetalae</taxon>
        <taxon>rosids</taxon>
        <taxon>malvids</taxon>
        <taxon>Myrtales</taxon>
        <taxon>Melastomataceae</taxon>
        <taxon>Melastomatoideae</taxon>
        <taxon>Melastomateae</taxon>
        <taxon>Melastoma</taxon>
    </lineage>
</organism>
<dbReference type="Proteomes" id="UP001057402">
    <property type="component" value="Chromosome 5"/>
</dbReference>
<evidence type="ECO:0000313" key="1">
    <source>
        <dbReference type="EMBL" id="KAI4370290.1"/>
    </source>
</evidence>
<gene>
    <name evidence="1" type="ORF">MLD38_018657</name>
</gene>
<evidence type="ECO:0000313" key="2">
    <source>
        <dbReference type="Proteomes" id="UP001057402"/>
    </source>
</evidence>
<keyword evidence="2" id="KW-1185">Reference proteome</keyword>
<proteinExistence type="predicted"/>
<sequence length="731" mass="81950">MGAPKKSAPKTSSSDDPEELARVPLQAVLLADSFTTKFRPITLERPKVLLPLVNVPMIEYALAWLESAGVEEVFVFCCAHAKQVTTYIENSQWRSQPNFTVTTIESHNSISAGDALRLIYERNVIHGDFVLISGDTLSNMSLVRALQDHKDRRKKDSNAVMTMIIKHSKPSSATHQSRLGTEELFMAIDPTTKQLLYYEENANHLKGTLSLDKMLLVDNSSITLHNDMQDCYIDICSPEVLSLFTDNFDYQHLRRHFVKGLLVDDIMGYKILTHEIHSSYAARIDNYRSYDTISKDIIQRWTYPLVPDVLFPGDSPTRLDRQGMYCASEIQLSRSAKVGPLIVIGSSTVVGSNTTVVNSVIGKGCIIGSNVLIEGSYVWDNVVIEDGCELRHAIVCDGVIMKSGSRLEPGVVLSFKVVIGPNFVVPPYSKVSLHQQPTVEDSDEELEYAENSSDTIHSSTRGQVDKPNGGSSSDLSEMQQQSIPELGLGGMGYIWSICEGCHEEEWKHSVAPIPPEKLTEITRAIEDDLDLANMDRNAPASSGELKPDTQVDSEDDENEDSRDDSTYFEKEVEATFLRAVNENIKVDHVILEVNSLRLSYNMQSVDCAGAIFYSMMRLASQLSHSTASELYKNVGSVVSKWQKLLKSYLPGKDEEIEVILKFEEICLESVKELSPLFTQILHFLYDKEILSEEAIQDWETEKADADESDKVFVKQAEKFLQWLREASEEEE</sequence>
<comment type="caution">
    <text evidence="1">The sequence shown here is derived from an EMBL/GenBank/DDBJ whole genome shotgun (WGS) entry which is preliminary data.</text>
</comment>
<reference evidence="2" key="1">
    <citation type="journal article" date="2023" name="Front. Plant Sci.">
        <title>Chromosomal-level genome assembly of Melastoma candidum provides insights into trichome evolution.</title>
        <authorList>
            <person name="Zhong Y."/>
            <person name="Wu W."/>
            <person name="Sun C."/>
            <person name="Zou P."/>
            <person name="Liu Y."/>
            <person name="Dai S."/>
            <person name="Zhou R."/>
        </authorList>
    </citation>
    <scope>NUCLEOTIDE SEQUENCE [LARGE SCALE GENOMIC DNA]</scope>
</reference>